<dbReference type="SUPFAM" id="SSF69304">
    <property type="entry name" value="Tricorn protease N-terminal domain"/>
    <property type="match status" value="1"/>
</dbReference>
<gene>
    <name evidence="1" type="ORF">S12H4_20510</name>
</gene>
<dbReference type="EMBL" id="BARW01010410">
    <property type="protein sequence ID" value="GAI75929.1"/>
    <property type="molecule type" value="Genomic_DNA"/>
</dbReference>
<protein>
    <recommendedName>
        <fullName evidence="2">Dipeptidylpeptidase IV N-terminal domain-containing protein</fullName>
    </recommendedName>
</protein>
<accession>X1T7E9</accession>
<evidence type="ECO:0000313" key="1">
    <source>
        <dbReference type="EMBL" id="GAI75929.1"/>
    </source>
</evidence>
<comment type="caution">
    <text evidence="1">The sequence shown here is derived from an EMBL/GenBank/DDBJ whole genome shotgun (WGS) entry which is preliminary data.</text>
</comment>
<evidence type="ECO:0008006" key="2">
    <source>
        <dbReference type="Google" id="ProtNLM"/>
    </source>
</evidence>
<proteinExistence type="predicted"/>
<reference evidence="1" key="1">
    <citation type="journal article" date="2014" name="Front. Microbiol.">
        <title>High frequency of phylogenetically diverse reductive dehalogenase-homologous genes in deep subseafloor sedimentary metagenomes.</title>
        <authorList>
            <person name="Kawai M."/>
            <person name="Futagami T."/>
            <person name="Toyoda A."/>
            <person name="Takaki Y."/>
            <person name="Nishi S."/>
            <person name="Hori S."/>
            <person name="Arai W."/>
            <person name="Tsubouchi T."/>
            <person name="Morono Y."/>
            <person name="Uchiyama I."/>
            <person name="Ito T."/>
            <person name="Fujiyama A."/>
            <person name="Inagaki F."/>
            <person name="Takami H."/>
        </authorList>
    </citation>
    <scope>NUCLEOTIDE SEQUENCE</scope>
    <source>
        <strain evidence="1">Expedition CK06-06</strain>
    </source>
</reference>
<name>X1T7E9_9ZZZZ</name>
<organism evidence="1">
    <name type="scientific">marine sediment metagenome</name>
    <dbReference type="NCBI Taxonomy" id="412755"/>
    <lineage>
        <taxon>unclassified sequences</taxon>
        <taxon>metagenomes</taxon>
        <taxon>ecological metagenomes</taxon>
    </lineage>
</organism>
<sequence length="221" mass="24396">MKEMIKKCIGIAAIVSFFWIAISPLNAKEARNPGEIKRLTYSGNNVVHYPCLSDDGRWMLYTIEIKDEEETIRAVRIMNIGDGKERELFRDGEKKAPAPFEDISLLVGSKPPVLSGNGRVAVFSMSLGEPANILDHYLAVVNTDGTNFRAIPFPIKALEGKNLKSLEFTGGDWERVSNYAVSSDGKRIACVLKGHLGPRRYGNASGIVLLDASTQKQRTIL</sequence>
<dbReference type="AlphaFoldDB" id="X1T7E9"/>
<feature type="non-terminal residue" evidence="1">
    <location>
        <position position="221"/>
    </location>
</feature>